<dbReference type="GO" id="GO:0003887">
    <property type="term" value="F:DNA-directed DNA polymerase activity"/>
    <property type="evidence" value="ECO:0007669"/>
    <property type="project" value="InterPro"/>
</dbReference>
<protein>
    <submittedName>
        <fullName evidence="3">PNL18.2_p1</fullName>
    </submittedName>
</protein>
<dbReference type="AlphaFoldDB" id="Q0QVX3"/>
<dbReference type="Pfam" id="PF21205">
    <property type="entry name" value="Rep3_C"/>
    <property type="match status" value="1"/>
</dbReference>
<accession>Q0QVX3</accession>
<evidence type="ECO:0000313" key="3">
    <source>
        <dbReference type="EMBL" id="ABC41159.1"/>
    </source>
</evidence>
<dbReference type="GO" id="GO:0006270">
    <property type="term" value="P:DNA replication initiation"/>
    <property type="evidence" value="ECO:0007669"/>
    <property type="project" value="InterPro"/>
</dbReference>
<reference evidence="3" key="1">
    <citation type="submission" date="2005-10" db="EMBL/GenBank/DDBJ databases">
        <authorList>
            <person name="van Passel M.W.J."/>
            <person name="van der Ende A."/>
            <person name="Aldert B."/>
        </authorList>
    </citation>
    <scope>NUCLEOTIDE SEQUENCE</scope>
    <source>
        <strain evidence="3">410838</strain>
        <plasmid evidence="3">pNL18.2</plasmid>
    </source>
</reference>
<dbReference type="EMBL" id="DQ229165">
    <property type="protein sequence ID" value="ABC41159.1"/>
    <property type="molecule type" value="Genomic_DNA"/>
</dbReference>
<dbReference type="SUPFAM" id="SSF46785">
    <property type="entry name" value="Winged helix' DNA-binding domain"/>
    <property type="match status" value="2"/>
</dbReference>
<geneLocation type="plasmid" evidence="3">
    <name>pNL18.2</name>
</geneLocation>
<feature type="domain" description="Initiator Rep protein WH1" evidence="2">
    <location>
        <begin position="30"/>
        <end position="171"/>
    </location>
</feature>
<sequence>MICTCFKCIEGVSFVANVVKQSKDLGSRNVVISNYITRSAQTLNLVEKRILMAGIAKLGGVNGEIKLTAQEYADTYGVDIRTAYNELKGAVHTLMKRTLSWQITDGKKIGTRTTIWVQGYDYFKDEGLVKFRFSEYVFPFLFELEREFTKYQLQQAAALRSIYSWRLLELFEQMKDKTDGSGWLSMSIEEFWHAMEATESYRANFQLLRKRVIEPAIKELTEKDNWLIEWEARKRGRKVATLLFKFQRNPQGSLFNE</sequence>
<dbReference type="InterPro" id="IPR036390">
    <property type="entry name" value="WH_DNA-bd_sf"/>
</dbReference>
<evidence type="ECO:0000256" key="1">
    <source>
        <dbReference type="ARBA" id="ARBA00038283"/>
    </source>
</evidence>
<proteinExistence type="inferred from homology"/>
<reference evidence="3" key="2">
    <citation type="journal article" date="2006" name="Infect. Immun.">
        <title>Plasmid diversity in neisseriae.</title>
        <authorList>
            <person name="van Passel M.W."/>
            <person name="van der Ende A."/>
            <person name="Bart A."/>
        </authorList>
    </citation>
    <scope>NUCLEOTIDE SEQUENCE</scope>
    <source>
        <strain evidence="3">410838</strain>
        <plasmid evidence="3">pNL18.2</plasmid>
    </source>
</reference>
<comment type="similarity">
    <text evidence="1">Belongs to the initiator RepB protein family.</text>
</comment>
<dbReference type="InterPro" id="IPR036388">
    <property type="entry name" value="WH-like_DNA-bd_sf"/>
</dbReference>
<dbReference type="Gene3D" id="1.10.10.10">
    <property type="entry name" value="Winged helix-like DNA-binding domain superfamily/Winged helix DNA-binding domain"/>
    <property type="match status" value="2"/>
</dbReference>
<organism evidence="3">
    <name type="scientific">Neisseria lactamica</name>
    <dbReference type="NCBI Taxonomy" id="486"/>
    <lineage>
        <taxon>Bacteria</taxon>
        <taxon>Pseudomonadati</taxon>
        <taxon>Pseudomonadota</taxon>
        <taxon>Betaproteobacteria</taxon>
        <taxon>Neisseriales</taxon>
        <taxon>Neisseriaceae</taxon>
        <taxon>Neisseria</taxon>
    </lineage>
</organism>
<evidence type="ECO:0000259" key="2">
    <source>
        <dbReference type="Pfam" id="PF01051"/>
    </source>
</evidence>
<name>Q0QVX3_NEILA</name>
<dbReference type="InterPro" id="IPR000525">
    <property type="entry name" value="Initiator_Rep_WH1"/>
</dbReference>
<dbReference type="Pfam" id="PF01051">
    <property type="entry name" value="Rep3_N"/>
    <property type="match status" value="1"/>
</dbReference>
<keyword evidence="3" id="KW-0614">Plasmid</keyword>